<dbReference type="EMBL" id="BMNA01000007">
    <property type="protein sequence ID" value="GGM10300.1"/>
    <property type="molecule type" value="Genomic_DNA"/>
</dbReference>
<reference evidence="1" key="2">
    <citation type="submission" date="2020-09" db="EMBL/GenBank/DDBJ databases">
        <authorList>
            <person name="Sun Q."/>
            <person name="Zhou Y."/>
        </authorList>
    </citation>
    <scope>NUCLEOTIDE SEQUENCE</scope>
    <source>
        <strain evidence="1">CGMCC 4.7308</strain>
    </source>
</reference>
<protein>
    <recommendedName>
        <fullName evidence="3">META domain-containing protein</fullName>
    </recommendedName>
</protein>
<evidence type="ECO:0000313" key="2">
    <source>
        <dbReference type="Proteomes" id="UP000655208"/>
    </source>
</evidence>
<dbReference type="RefSeq" id="WP_188943350.1">
    <property type="nucleotide sequence ID" value="NZ_BMNA01000007.1"/>
</dbReference>
<name>A0A917T5M0_9ACTN</name>
<accession>A0A917T5M0</accession>
<proteinExistence type="predicted"/>
<sequence>MTGVLLAVVVGAALLAWWARRAADQSRVERDIVGPRWTLTEVIAGERRAIVHPSNGISLELRTDGIATSTDCSSDTGHWEATAEGFRIVDATNNLIACGYVKPPPPLPDYVHDAVNQVSTRSVTARRADNRLILDTGDYVLSYREQP</sequence>
<evidence type="ECO:0000313" key="1">
    <source>
        <dbReference type="EMBL" id="GGM10300.1"/>
    </source>
</evidence>
<comment type="caution">
    <text evidence="1">The sequence shown here is derived from an EMBL/GenBank/DDBJ whole genome shotgun (WGS) entry which is preliminary data.</text>
</comment>
<organism evidence="1 2">
    <name type="scientific">Nakamurella endophytica</name>
    <dbReference type="NCBI Taxonomy" id="1748367"/>
    <lineage>
        <taxon>Bacteria</taxon>
        <taxon>Bacillati</taxon>
        <taxon>Actinomycetota</taxon>
        <taxon>Actinomycetes</taxon>
        <taxon>Nakamurellales</taxon>
        <taxon>Nakamurellaceae</taxon>
        <taxon>Nakamurella</taxon>
    </lineage>
</organism>
<dbReference type="AlphaFoldDB" id="A0A917T5M0"/>
<evidence type="ECO:0008006" key="3">
    <source>
        <dbReference type="Google" id="ProtNLM"/>
    </source>
</evidence>
<reference evidence="1" key="1">
    <citation type="journal article" date="2014" name="Int. J. Syst. Evol. Microbiol.">
        <title>Complete genome sequence of Corynebacterium casei LMG S-19264T (=DSM 44701T), isolated from a smear-ripened cheese.</title>
        <authorList>
            <consortium name="US DOE Joint Genome Institute (JGI-PGF)"/>
            <person name="Walter F."/>
            <person name="Albersmeier A."/>
            <person name="Kalinowski J."/>
            <person name="Ruckert C."/>
        </authorList>
    </citation>
    <scope>NUCLEOTIDE SEQUENCE</scope>
    <source>
        <strain evidence="1">CGMCC 4.7308</strain>
    </source>
</reference>
<gene>
    <name evidence="1" type="ORF">GCM10011594_32760</name>
</gene>
<dbReference type="Proteomes" id="UP000655208">
    <property type="component" value="Unassembled WGS sequence"/>
</dbReference>
<keyword evidence="2" id="KW-1185">Reference proteome</keyword>